<dbReference type="PROSITE" id="PS50009">
    <property type="entry name" value="RASGEF_CAT"/>
    <property type="match status" value="1"/>
</dbReference>
<feature type="compositionally biased region" description="Low complexity" evidence="3">
    <location>
        <begin position="87"/>
        <end position="102"/>
    </location>
</feature>
<feature type="domain" description="Ras-GEF" evidence="4">
    <location>
        <begin position="183"/>
        <end position="413"/>
    </location>
</feature>
<organism evidence="5 6">
    <name type="scientific">Planoprotostelium fungivorum</name>
    <dbReference type="NCBI Taxonomy" id="1890364"/>
    <lineage>
        <taxon>Eukaryota</taxon>
        <taxon>Amoebozoa</taxon>
        <taxon>Evosea</taxon>
        <taxon>Variosea</taxon>
        <taxon>Cavosteliida</taxon>
        <taxon>Cavosteliaceae</taxon>
        <taxon>Planoprotostelium</taxon>
    </lineage>
</organism>
<keyword evidence="6" id="KW-1185">Reference proteome</keyword>
<dbReference type="InterPro" id="IPR001895">
    <property type="entry name" value="RASGEF_cat_dom"/>
</dbReference>
<dbReference type="SUPFAM" id="SSF48366">
    <property type="entry name" value="Ras GEF"/>
    <property type="match status" value="1"/>
</dbReference>
<dbReference type="GO" id="GO:0005085">
    <property type="term" value="F:guanyl-nucleotide exchange factor activity"/>
    <property type="evidence" value="ECO:0007669"/>
    <property type="project" value="UniProtKB-KW"/>
</dbReference>
<evidence type="ECO:0000259" key="4">
    <source>
        <dbReference type="PROSITE" id="PS50009"/>
    </source>
</evidence>
<evidence type="ECO:0000313" key="6">
    <source>
        <dbReference type="Proteomes" id="UP000241769"/>
    </source>
</evidence>
<dbReference type="Gene3D" id="3.30.1380.20">
    <property type="entry name" value="Trafficking protein particle complex subunit 3"/>
    <property type="match status" value="1"/>
</dbReference>
<evidence type="ECO:0000256" key="1">
    <source>
        <dbReference type="ARBA" id="ARBA00022658"/>
    </source>
</evidence>
<sequence>MAIWQKFLDDSIDNPAAMESAMDFLLMWFNESFRDDFSPKDRLSIVQRVDEFPCRKNELKLLFIRLANPSRLIIRKMKSHRADSIATPIEPSRPTSTSSTTPNDSERPLNEKTSTLVTSAARMQKFNSKPRRHSTNLDLVMLPATRNFTQFSQTSRSRSGSFRVDTIQMGIRNSKLLPILRYTPEAVGDALTLRLYDEFRKMKGSECMVKMNWDEGKRKTKSIDDLTATFNQISDWVKCCIVTETSRAGQTEIIERMIRTAKRCDLLGNFEGCMAVVSGLNHYVVQRLKGAWINISERDQIDYDDLDAKMSPGKNFARYRAEVVERVGPRVPLLGLLMRDFTFVNENRAYTEEGEVNFDTIKLIENQLAFLWEKQSHEYEFYVDPRVLNVLKCGDTIMSDEQLYEASLSTEPALWQQSSFESYDGNPPATQANSAPSSPVDDSGKVKNRTLFWQGVRISRNRQKKVILSPEAVGPLEQIEGKAKVFFNSRTRVDIRKGIITISDFNSLLLRASSLQEMGPTMLSILRDELGFLAPSRSLEGHNYHRWMVMGRADAEAYCDAFGLIELKHPGLAGAIFTSYLGWSKCQVVEYYSDYEDMFLKIHLSEGGNQHECASLAGYLSGWMTSCYGHGRTLVAVEITCNKKYSTHPCTFIVAPSDRIEARIQQICQQMNMSEARREEVVNLQSKPMPIGRHKTKIDERTKSSSVMSRFRQPIVKPPTKAEVFEDVPAVWQQCLQAEEQLYGSVTFSPARIHYPRRSEENYVLMRMQHVVDQYKSNNFAFAANLVTATRVSYRFSYEMFQAVARSDLKHLSLHGLSGPHKKLYFMSTCMRHGGWGKLAILPSTSIALNSKGRIERTSVRCELQFGSESQAWMDNSYYMLIPGSETNEIPPCCHSTAGYISGWISEALGCFVDTVEITCRVRGDDRCSFITCSRSELRAEAKSWLQESKRGERNVDDLMGIWMFNSREEVPKIQKIP</sequence>
<dbReference type="AlphaFoldDB" id="A0A2P6NQM3"/>
<dbReference type="GO" id="GO:0005886">
    <property type="term" value="C:plasma membrane"/>
    <property type="evidence" value="ECO:0007669"/>
    <property type="project" value="TreeGrafter"/>
</dbReference>
<accession>A0A2P6NQM3</accession>
<protein>
    <submittedName>
        <fullName evidence="5">Ras-specific guanine nucleotide-releasing factor 1 isoform 1</fullName>
    </submittedName>
</protein>
<dbReference type="SMART" id="SM00147">
    <property type="entry name" value="RasGEF"/>
    <property type="match status" value="1"/>
</dbReference>
<evidence type="ECO:0000256" key="3">
    <source>
        <dbReference type="SAM" id="MobiDB-lite"/>
    </source>
</evidence>
<feature type="region of interest" description="Disordered" evidence="3">
    <location>
        <begin position="419"/>
        <end position="445"/>
    </location>
</feature>
<gene>
    <name evidence="5" type="ORF">PROFUN_05724</name>
</gene>
<evidence type="ECO:0000313" key="5">
    <source>
        <dbReference type="EMBL" id="PRP86208.1"/>
    </source>
</evidence>
<name>A0A2P6NQM3_9EUKA</name>
<evidence type="ECO:0000256" key="2">
    <source>
        <dbReference type="PROSITE-ProRule" id="PRU00168"/>
    </source>
</evidence>
<reference evidence="5 6" key="1">
    <citation type="journal article" date="2018" name="Genome Biol. Evol.">
        <title>Multiple Roots of Fruiting Body Formation in Amoebozoa.</title>
        <authorList>
            <person name="Hillmann F."/>
            <person name="Forbes G."/>
            <person name="Novohradska S."/>
            <person name="Ferling I."/>
            <person name="Riege K."/>
            <person name="Groth M."/>
            <person name="Westermann M."/>
            <person name="Marz M."/>
            <person name="Spaller T."/>
            <person name="Winckler T."/>
            <person name="Schaap P."/>
            <person name="Glockner G."/>
        </authorList>
    </citation>
    <scope>NUCLEOTIDE SEQUENCE [LARGE SCALE GENOMIC DNA]</scope>
    <source>
        <strain evidence="5 6">Jena</strain>
    </source>
</reference>
<keyword evidence="1 2" id="KW-0344">Guanine-nucleotide releasing factor</keyword>
<dbReference type="PANTHER" id="PTHR23113:SF363">
    <property type="entry name" value="PROTEIN SON OF SEVENLESS"/>
    <property type="match status" value="1"/>
</dbReference>
<dbReference type="InterPro" id="IPR036964">
    <property type="entry name" value="RASGEF_cat_dom_sf"/>
</dbReference>
<dbReference type="GO" id="GO:0007265">
    <property type="term" value="P:Ras protein signal transduction"/>
    <property type="evidence" value="ECO:0007669"/>
    <property type="project" value="TreeGrafter"/>
</dbReference>
<dbReference type="InterPro" id="IPR023578">
    <property type="entry name" value="Ras_GEF_dom_sf"/>
</dbReference>
<feature type="region of interest" description="Disordered" evidence="3">
    <location>
        <begin position="83"/>
        <end position="112"/>
    </location>
</feature>
<dbReference type="Pfam" id="PF00617">
    <property type="entry name" value="RasGEF"/>
    <property type="match status" value="1"/>
</dbReference>
<proteinExistence type="predicted"/>
<dbReference type="STRING" id="1890364.A0A2P6NQM3"/>
<dbReference type="Proteomes" id="UP000241769">
    <property type="component" value="Unassembled WGS sequence"/>
</dbReference>
<dbReference type="SUPFAM" id="SSF111126">
    <property type="entry name" value="Ligand-binding domain in the NO signalling and Golgi transport"/>
    <property type="match status" value="1"/>
</dbReference>
<dbReference type="Gene3D" id="1.10.840.10">
    <property type="entry name" value="Ras guanine-nucleotide exchange factors catalytic domain"/>
    <property type="match status" value="1"/>
</dbReference>
<dbReference type="InParanoid" id="A0A2P6NQM3"/>
<dbReference type="OrthoDB" id="34309at2759"/>
<comment type="caution">
    <text evidence="5">The sequence shown here is derived from an EMBL/GenBank/DDBJ whole genome shotgun (WGS) entry which is preliminary data.</text>
</comment>
<feature type="compositionally biased region" description="Polar residues" evidence="3">
    <location>
        <begin position="428"/>
        <end position="437"/>
    </location>
</feature>
<dbReference type="EMBL" id="MDYQ01000034">
    <property type="protein sequence ID" value="PRP86208.1"/>
    <property type="molecule type" value="Genomic_DNA"/>
</dbReference>
<dbReference type="PANTHER" id="PTHR23113">
    <property type="entry name" value="GUANINE NUCLEOTIDE EXCHANGE FACTOR"/>
    <property type="match status" value="1"/>
</dbReference>
<dbReference type="InterPro" id="IPR024096">
    <property type="entry name" value="NO_sig/Golgi_transp_ligand-bd"/>
</dbReference>
<dbReference type="InterPro" id="IPR008937">
    <property type="entry name" value="Ras-like_GEF"/>
</dbReference>